<keyword evidence="2" id="KW-1185">Reference proteome</keyword>
<name>A0A916XPJ2_9BURK</name>
<evidence type="ECO:0000313" key="1">
    <source>
        <dbReference type="EMBL" id="GGC93140.1"/>
    </source>
</evidence>
<dbReference type="Proteomes" id="UP000637423">
    <property type="component" value="Unassembled WGS sequence"/>
</dbReference>
<reference evidence="1" key="2">
    <citation type="submission" date="2020-09" db="EMBL/GenBank/DDBJ databases">
        <authorList>
            <person name="Sun Q."/>
            <person name="Zhou Y."/>
        </authorList>
    </citation>
    <scope>NUCLEOTIDE SEQUENCE</scope>
    <source>
        <strain evidence="1">CGMCC 1.10998</strain>
    </source>
</reference>
<protein>
    <submittedName>
        <fullName evidence="1">Uncharacterized protein</fullName>
    </submittedName>
</protein>
<sequence length="156" mass="17284">MATNGSAVQDLLSPYSSMLELMNAFHPASFFAPLISSLNQPILPLTFSNVYNVTEQNSSAPDVEGKILAKDSYGRQLGTLMDAVTVLIEREQLPGRAAISKDDKEKLKKLLALQKKIEATKLEAITDRLGRIKADLLTLKRKDRTSYDKLMSSLQE</sequence>
<dbReference type="AlphaFoldDB" id="A0A916XPJ2"/>
<reference evidence="1" key="1">
    <citation type="journal article" date="2014" name="Int. J. Syst. Evol. Microbiol.">
        <title>Complete genome sequence of Corynebacterium casei LMG S-19264T (=DSM 44701T), isolated from a smear-ripened cheese.</title>
        <authorList>
            <consortium name="US DOE Joint Genome Institute (JGI-PGF)"/>
            <person name="Walter F."/>
            <person name="Albersmeier A."/>
            <person name="Kalinowski J."/>
            <person name="Ruckert C."/>
        </authorList>
    </citation>
    <scope>NUCLEOTIDE SEQUENCE</scope>
    <source>
        <strain evidence="1">CGMCC 1.10998</strain>
    </source>
</reference>
<accession>A0A916XPJ2</accession>
<proteinExistence type="predicted"/>
<gene>
    <name evidence="1" type="ORF">GCM10011396_45540</name>
</gene>
<dbReference type="EMBL" id="BMED01000005">
    <property type="protein sequence ID" value="GGC93140.1"/>
    <property type="molecule type" value="Genomic_DNA"/>
</dbReference>
<organism evidence="1 2">
    <name type="scientific">Undibacterium terreum</name>
    <dbReference type="NCBI Taxonomy" id="1224302"/>
    <lineage>
        <taxon>Bacteria</taxon>
        <taxon>Pseudomonadati</taxon>
        <taxon>Pseudomonadota</taxon>
        <taxon>Betaproteobacteria</taxon>
        <taxon>Burkholderiales</taxon>
        <taxon>Oxalobacteraceae</taxon>
        <taxon>Undibacterium</taxon>
    </lineage>
</organism>
<evidence type="ECO:0000313" key="2">
    <source>
        <dbReference type="Proteomes" id="UP000637423"/>
    </source>
</evidence>
<comment type="caution">
    <text evidence="1">The sequence shown here is derived from an EMBL/GenBank/DDBJ whole genome shotgun (WGS) entry which is preliminary data.</text>
</comment>